<gene>
    <name evidence="1" type="ORF">SAMN02745912_03637</name>
</gene>
<dbReference type="OrthoDB" id="28713at2"/>
<dbReference type="InterPro" id="IPR010090">
    <property type="entry name" value="Phage_tape_meas"/>
</dbReference>
<dbReference type="RefSeq" id="WP_131821346.1">
    <property type="nucleotide sequence ID" value="NZ_FRAG01000086.1"/>
</dbReference>
<keyword evidence="2" id="KW-1185">Reference proteome</keyword>
<organism evidence="1 2">
    <name type="scientific">Paramaledivibacter caminithermalis (strain DSM 15212 / CIP 107654 / DViRD3)</name>
    <name type="common">Clostridium caminithermale</name>
    <dbReference type="NCBI Taxonomy" id="1121301"/>
    <lineage>
        <taxon>Bacteria</taxon>
        <taxon>Bacillati</taxon>
        <taxon>Bacillota</taxon>
        <taxon>Clostridia</taxon>
        <taxon>Peptostreptococcales</taxon>
        <taxon>Caminicellaceae</taxon>
        <taxon>Paramaledivibacter</taxon>
    </lineage>
</organism>
<proteinExistence type="predicted"/>
<evidence type="ECO:0000313" key="2">
    <source>
        <dbReference type="Proteomes" id="UP000184465"/>
    </source>
</evidence>
<dbReference type="AlphaFoldDB" id="A0A1M6TC08"/>
<dbReference type="NCBIfam" id="TIGR01760">
    <property type="entry name" value="tape_meas_TP901"/>
    <property type="match status" value="1"/>
</dbReference>
<protein>
    <submittedName>
        <fullName evidence="1">Phage tail tape measure protein, TP901 family, core region</fullName>
    </submittedName>
</protein>
<dbReference type="STRING" id="1121301.SAMN02745912_03637"/>
<reference evidence="1 2" key="1">
    <citation type="submission" date="2016-11" db="EMBL/GenBank/DDBJ databases">
        <authorList>
            <person name="Jaros S."/>
            <person name="Januszkiewicz K."/>
            <person name="Wedrychowicz H."/>
        </authorList>
    </citation>
    <scope>NUCLEOTIDE SEQUENCE [LARGE SCALE GENOMIC DNA]</scope>
    <source>
        <strain evidence="1 2">DSM 15212</strain>
    </source>
</reference>
<sequence>MKKEGVNIELVLGSIRIALGKMAKEGISEPNKALSEMITRIKEAGTAGEANAMALEMFGVRAGPDMAAAIREGRLDLDELIESIKTSPETIEKAAKDTETVADKFAVLKNEMMVSLEPLGKKLLESIEGAMPAIQKLIQGITGIIEKFNALSSAQQNMILKLALVAATIGPVLTVVGKLVSVGGTLFSTFG</sequence>
<name>A0A1M6TC08_PARC5</name>
<accession>A0A1M6TC08</accession>
<dbReference type="EMBL" id="FRAG01000086">
    <property type="protein sequence ID" value="SHK54510.1"/>
    <property type="molecule type" value="Genomic_DNA"/>
</dbReference>
<dbReference type="Proteomes" id="UP000184465">
    <property type="component" value="Unassembled WGS sequence"/>
</dbReference>
<evidence type="ECO:0000313" key="1">
    <source>
        <dbReference type="EMBL" id="SHK54510.1"/>
    </source>
</evidence>